<proteinExistence type="predicted"/>
<feature type="transmembrane region" description="Helical" evidence="1">
    <location>
        <begin position="97"/>
        <end position="119"/>
    </location>
</feature>
<accession>A0ABM6TIJ1</accession>
<organism evidence="2 3">
    <name type="scientific">Caulobacter segnis</name>
    <dbReference type="NCBI Taxonomy" id="88688"/>
    <lineage>
        <taxon>Bacteria</taxon>
        <taxon>Pseudomonadati</taxon>
        <taxon>Pseudomonadota</taxon>
        <taxon>Alphaproteobacteria</taxon>
        <taxon>Caulobacterales</taxon>
        <taxon>Caulobacteraceae</taxon>
        <taxon>Caulobacter</taxon>
    </lineage>
</organism>
<sequence>MSLTSKLTKIPTRTRRVLISLSVGAPLGYAVGWSIANFEKAGVFVVPKLGWSDSLALFLAALMLLIGLVTLAVSTSRRMLGQQINPDEQRPATGAQASFYAQSGAVLALAGVMFATPVLVPARLDPVPTVIASAAMIALVALFLLQTALNLSIWARADELLRRALGEVAAVSFFILQGALFLWAAAEKLGLVAPLTLWDAVSVMMAVYLLVNSLISWRRGLAV</sequence>
<evidence type="ECO:0000256" key="1">
    <source>
        <dbReference type="SAM" id="Phobius"/>
    </source>
</evidence>
<keyword evidence="1" id="KW-0812">Transmembrane</keyword>
<feature type="transmembrane region" description="Helical" evidence="1">
    <location>
        <begin position="191"/>
        <end position="211"/>
    </location>
</feature>
<dbReference type="EMBL" id="CP027850">
    <property type="protein sequence ID" value="AVQ02997.1"/>
    <property type="molecule type" value="Genomic_DNA"/>
</dbReference>
<name>A0ABM6TIJ1_9CAUL</name>
<feature type="transmembrane region" description="Helical" evidence="1">
    <location>
        <begin position="56"/>
        <end position="76"/>
    </location>
</feature>
<keyword evidence="1" id="KW-0472">Membrane</keyword>
<gene>
    <name evidence="2" type="ORF">B7G68_14760</name>
</gene>
<evidence type="ECO:0000313" key="3">
    <source>
        <dbReference type="Proteomes" id="UP000240527"/>
    </source>
</evidence>
<feature type="transmembrane region" description="Helical" evidence="1">
    <location>
        <begin position="165"/>
        <end position="185"/>
    </location>
</feature>
<keyword evidence="3" id="KW-1185">Reference proteome</keyword>
<keyword evidence="1" id="KW-1133">Transmembrane helix</keyword>
<protein>
    <submittedName>
        <fullName evidence="2">Uncharacterized protein</fullName>
    </submittedName>
</protein>
<evidence type="ECO:0000313" key="2">
    <source>
        <dbReference type="EMBL" id="AVQ02997.1"/>
    </source>
</evidence>
<reference evidence="2 3" key="1">
    <citation type="journal article" date="2015" name="Biotechnol. Bioeng.">
        <title>Genome sequence and phenotypic characterization of Caulobacter segnis.</title>
        <authorList>
            <person name="Patel S."/>
            <person name="Fletcher B."/>
            <person name="Scott D.C."/>
            <person name="Ely B."/>
        </authorList>
    </citation>
    <scope>NUCLEOTIDE SEQUENCE [LARGE SCALE GENOMIC DNA]</scope>
    <source>
        <strain evidence="2 3">TK0059</strain>
    </source>
</reference>
<dbReference type="RefSeq" id="WP_013079980.1">
    <property type="nucleotide sequence ID" value="NZ_CP027850.1"/>
</dbReference>
<feature type="transmembrane region" description="Helical" evidence="1">
    <location>
        <begin position="131"/>
        <end position="153"/>
    </location>
</feature>
<dbReference type="Proteomes" id="UP000240527">
    <property type="component" value="Chromosome"/>
</dbReference>